<gene>
    <name evidence="2" type="ORF">R3P38DRAFT_1706375</name>
</gene>
<evidence type="ECO:0000256" key="1">
    <source>
        <dbReference type="SAM" id="Phobius"/>
    </source>
</evidence>
<keyword evidence="1" id="KW-0812">Transmembrane</keyword>
<comment type="caution">
    <text evidence="2">The sequence shown here is derived from an EMBL/GenBank/DDBJ whole genome shotgun (WGS) entry which is preliminary data.</text>
</comment>
<dbReference type="EMBL" id="JAWWNJ010000076">
    <property type="protein sequence ID" value="KAK7006313.1"/>
    <property type="molecule type" value="Genomic_DNA"/>
</dbReference>
<organism evidence="2 3">
    <name type="scientific">Favolaschia claudopus</name>
    <dbReference type="NCBI Taxonomy" id="2862362"/>
    <lineage>
        <taxon>Eukaryota</taxon>
        <taxon>Fungi</taxon>
        <taxon>Dikarya</taxon>
        <taxon>Basidiomycota</taxon>
        <taxon>Agaricomycotina</taxon>
        <taxon>Agaricomycetes</taxon>
        <taxon>Agaricomycetidae</taxon>
        <taxon>Agaricales</taxon>
        <taxon>Marasmiineae</taxon>
        <taxon>Mycenaceae</taxon>
        <taxon>Favolaschia</taxon>
    </lineage>
</organism>
<evidence type="ECO:0000313" key="3">
    <source>
        <dbReference type="Proteomes" id="UP001362999"/>
    </source>
</evidence>
<feature type="transmembrane region" description="Helical" evidence="1">
    <location>
        <begin position="102"/>
        <end position="121"/>
    </location>
</feature>
<feature type="transmembrane region" description="Helical" evidence="1">
    <location>
        <begin position="39"/>
        <end position="59"/>
    </location>
</feature>
<dbReference type="Proteomes" id="UP001362999">
    <property type="component" value="Unassembled WGS sequence"/>
</dbReference>
<reference evidence="2 3" key="1">
    <citation type="journal article" date="2024" name="J Genomics">
        <title>Draft genome sequencing and assembly of Favolaschia claudopus CIRM-BRFM 2984 isolated from oak limbs.</title>
        <authorList>
            <person name="Navarro D."/>
            <person name="Drula E."/>
            <person name="Chaduli D."/>
            <person name="Cazenave R."/>
            <person name="Ahrendt S."/>
            <person name="Wang J."/>
            <person name="Lipzen A."/>
            <person name="Daum C."/>
            <person name="Barry K."/>
            <person name="Grigoriev I.V."/>
            <person name="Favel A."/>
            <person name="Rosso M.N."/>
            <person name="Martin F."/>
        </authorList>
    </citation>
    <scope>NUCLEOTIDE SEQUENCE [LARGE SCALE GENOMIC DNA]</scope>
    <source>
        <strain evidence="2 3">CIRM-BRFM 2984</strain>
    </source>
</reference>
<keyword evidence="1" id="KW-0472">Membrane</keyword>
<keyword evidence="1" id="KW-1133">Transmembrane helix</keyword>
<keyword evidence="3" id="KW-1185">Reference proteome</keyword>
<proteinExistence type="predicted"/>
<dbReference type="AlphaFoldDB" id="A0AAW0AC86"/>
<accession>A0AAW0AC86</accession>
<protein>
    <submittedName>
        <fullName evidence="2">Uncharacterized protein</fullName>
    </submittedName>
</protein>
<evidence type="ECO:0000313" key="2">
    <source>
        <dbReference type="EMBL" id="KAK7006313.1"/>
    </source>
</evidence>
<sequence>MGSTSHDGTLACITVFWTSSVFPVQNNSRTELPRAIIDNGYCVAICLWLQAAILIARFADDFSSLWTSCISIFASSVRQFQQSSRMLSNLFQGCVKLTDRKLIRTAIVILSILQIPLAWTIKTRTQDIRI</sequence>
<name>A0AAW0AC86_9AGAR</name>